<gene>
    <name evidence="1" type="ORF">GF359_08715</name>
</gene>
<organism evidence="1 2">
    <name type="scientific">candidate division WOR-3 bacterium</name>
    <dbReference type="NCBI Taxonomy" id="2052148"/>
    <lineage>
        <taxon>Bacteria</taxon>
        <taxon>Bacteria division WOR-3</taxon>
    </lineage>
</organism>
<protein>
    <submittedName>
        <fullName evidence="1">Uncharacterized protein</fullName>
    </submittedName>
</protein>
<evidence type="ECO:0000313" key="1">
    <source>
        <dbReference type="EMBL" id="MBD3365282.1"/>
    </source>
</evidence>
<dbReference type="Proteomes" id="UP000630660">
    <property type="component" value="Unassembled WGS sequence"/>
</dbReference>
<reference evidence="1" key="1">
    <citation type="submission" date="2019-11" db="EMBL/GenBank/DDBJ databases">
        <title>Microbial mats filling the niche in hypersaline microbial mats.</title>
        <authorList>
            <person name="Wong H.L."/>
            <person name="Macleod F.I."/>
            <person name="White R.A. III"/>
            <person name="Burns B.P."/>
        </authorList>
    </citation>
    <scope>NUCLEOTIDE SEQUENCE</scope>
    <source>
        <strain evidence="1">Bin_327</strain>
    </source>
</reference>
<sequence>MNLALAALLFFYPHGFFGVMASSGSDAGMMLEKGVFALEYNPAGLGWVDSLQVGVAGEGLFRYYLVGASFKYSDWPLGVSVHHQDSKTGFTIGGSRLTRPFAWGAAFSVSIDSVRGDTLSLRAGIQWGDYVGLALGPQLSIGNDNIQFSGIAQLGAEIPIKPVEGLFFLIGTRAEAAPATFGIGGGAAYELFDGLVRFQSVVAIDEWGVGLLLDNVDDKGGIWVRKGFLEEDWQFGLSYVRDLRPEKIQVVEIQKGFPVERVDTVYLPQQVETQPVSEEILKRQDELMAKANRLYVAGEFEEAIGVWNKVVNLAPSTDLGKLARKNIRDVEALLKTLENMDSDTD</sequence>
<dbReference type="AlphaFoldDB" id="A0A9D5KAK6"/>
<dbReference type="EMBL" id="WJKJ01000291">
    <property type="protein sequence ID" value="MBD3365282.1"/>
    <property type="molecule type" value="Genomic_DNA"/>
</dbReference>
<evidence type="ECO:0000313" key="2">
    <source>
        <dbReference type="Proteomes" id="UP000630660"/>
    </source>
</evidence>
<comment type="caution">
    <text evidence="1">The sequence shown here is derived from an EMBL/GenBank/DDBJ whole genome shotgun (WGS) entry which is preliminary data.</text>
</comment>
<proteinExistence type="predicted"/>
<name>A0A9D5KAK6_UNCW3</name>
<accession>A0A9D5KAK6</accession>